<keyword evidence="1" id="KW-0472">Membrane</keyword>
<keyword evidence="1" id="KW-0812">Transmembrane</keyword>
<name>A0A1H9UAK3_9LACT</name>
<evidence type="ECO:0000256" key="1">
    <source>
        <dbReference type="SAM" id="Phobius"/>
    </source>
</evidence>
<sequence>MMSKKISFLFCCIGFIVFTLPFFGQPVFAEETGKIYPSEEAAVQAEMAALENRIETPGTYPILLRFKKDEKVIQTTIYCTIRGKNTVISDGVAIDANDGVVTIEQIEQLSKADWISLTNAHAWKISDGQPLTVKAVETQAVKKKVGRYPISFQTIEGVQTTVMITVVEDVSAMYHKNNAGNWFEKIMDYSKEPLDYFDRLFLTLIRFTLLFLLLLPLFALVIQYFFATKLVKQVVALVKK</sequence>
<evidence type="ECO:0000313" key="3">
    <source>
        <dbReference type="Proteomes" id="UP000198948"/>
    </source>
</evidence>
<keyword evidence="1" id="KW-1133">Transmembrane helix</keyword>
<protein>
    <submittedName>
        <fullName evidence="2">Uncharacterized protein</fullName>
    </submittedName>
</protein>
<feature type="transmembrane region" description="Helical" evidence="1">
    <location>
        <begin position="200"/>
        <end position="226"/>
    </location>
</feature>
<accession>A0A1H9UAK3</accession>
<proteinExistence type="predicted"/>
<organism evidence="2 3">
    <name type="scientific">Isobaculum melis</name>
    <dbReference type="NCBI Taxonomy" id="142588"/>
    <lineage>
        <taxon>Bacteria</taxon>
        <taxon>Bacillati</taxon>
        <taxon>Bacillota</taxon>
        <taxon>Bacilli</taxon>
        <taxon>Lactobacillales</taxon>
        <taxon>Carnobacteriaceae</taxon>
        <taxon>Isobaculum</taxon>
    </lineage>
</organism>
<evidence type="ECO:0000313" key="2">
    <source>
        <dbReference type="EMBL" id="SES06495.1"/>
    </source>
</evidence>
<dbReference type="EMBL" id="FOHA01000025">
    <property type="protein sequence ID" value="SES06495.1"/>
    <property type="molecule type" value="Genomic_DNA"/>
</dbReference>
<gene>
    <name evidence="2" type="ORF">SAMN04488559_12525</name>
</gene>
<dbReference type="Proteomes" id="UP000198948">
    <property type="component" value="Unassembled WGS sequence"/>
</dbReference>
<reference evidence="2 3" key="1">
    <citation type="submission" date="2016-10" db="EMBL/GenBank/DDBJ databases">
        <authorList>
            <person name="de Groot N.N."/>
        </authorList>
    </citation>
    <scope>NUCLEOTIDE SEQUENCE [LARGE SCALE GENOMIC DNA]</scope>
    <source>
        <strain evidence="2 3">DSM 13760</strain>
    </source>
</reference>
<dbReference type="AlphaFoldDB" id="A0A1H9UAK3"/>
<keyword evidence="3" id="KW-1185">Reference proteome</keyword>
<dbReference type="STRING" id="142588.SAMN04488559_12525"/>